<dbReference type="Pfam" id="PF04015">
    <property type="entry name" value="DUF362"/>
    <property type="match status" value="1"/>
</dbReference>
<dbReference type="Proteomes" id="UP001214250">
    <property type="component" value="Chromosome 1"/>
</dbReference>
<evidence type="ECO:0000313" key="2">
    <source>
        <dbReference type="EMBL" id="WDE96737.1"/>
    </source>
</evidence>
<sequence length="311" mass="34902">MIEVLTVNKYDRALISREIEAQFDHCDFFTRIPANCSILLKPNFVMPSPKDDPSCTHPEFYMAIAEIFLKHGHRVGIGDSPAFGSCKKALKAHLVHDEVLDKGIEIVEFTNNQQYEDSTGQSSYKNLSICKELSEWDILINLPKLKVHQQMHFTGACKNLYGCVAGKKKILLHNLCKNKPVKFAEMILVNAKKAQAILHIADGIHAMHVTGPRGGDVHEFGKVLIGDNPLQVDYIFAKMANFKVEETPLFAALANEVFQEISTACEDTVNHPNFTYAENFVHSYINDISFSPPKLIRSGIRSLKFKLTGKV</sequence>
<name>A0ABY7VRR7_9BACT</name>
<dbReference type="InterPro" id="IPR007160">
    <property type="entry name" value="DUF362"/>
</dbReference>
<evidence type="ECO:0000313" key="3">
    <source>
        <dbReference type="Proteomes" id="UP001214250"/>
    </source>
</evidence>
<keyword evidence="3" id="KW-1185">Reference proteome</keyword>
<feature type="domain" description="DUF362" evidence="1">
    <location>
        <begin position="38"/>
        <end position="237"/>
    </location>
</feature>
<evidence type="ECO:0000259" key="1">
    <source>
        <dbReference type="Pfam" id="PF04015"/>
    </source>
</evidence>
<dbReference type="EMBL" id="CP117811">
    <property type="protein sequence ID" value="WDE96737.1"/>
    <property type="molecule type" value="Genomic_DNA"/>
</dbReference>
<gene>
    <name evidence="2" type="ORF">PQO03_02010</name>
</gene>
<reference evidence="2 3" key="1">
    <citation type="submission" date="2023-02" db="EMBL/GenBank/DDBJ databases">
        <title>Genome sequence of Lentisphaera profundi SAORIC-696.</title>
        <authorList>
            <person name="Kim e."/>
            <person name="Cho J.-C."/>
            <person name="Choi A."/>
            <person name="Kang I."/>
        </authorList>
    </citation>
    <scope>NUCLEOTIDE SEQUENCE [LARGE SCALE GENOMIC DNA]</scope>
    <source>
        <strain evidence="2 3">SAORIC-696</strain>
    </source>
</reference>
<organism evidence="2 3">
    <name type="scientific">Lentisphaera profundi</name>
    <dbReference type="NCBI Taxonomy" id="1658616"/>
    <lineage>
        <taxon>Bacteria</taxon>
        <taxon>Pseudomonadati</taxon>
        <taxon>Lentisphaerota</taxon>
        <taxon>Lentisphaeria</taxon>
        <taxon>Lentisphaerales</taxon>
        <taxon>Lentisphaeraceae</taxon>
        <taxon>Lentisphaera</taxon>
    </lineage>
</organism>
<proteinExistence type="predicted"/>
<dbReference type="RefSeq" id="WP_274150802.1">
    <property type="nucleotide sequence ID" value="NZ_CP117811.1"/>
</dbReference>
<accession>A0ABY7VRR7</accession>
<protein>
    <submittedName>
        <fullName evidence="2">DUF362 domain-containing protein</fullName>
    </submittedName>
</protein>